<organism evidence="2 3">
    <name type="scientific">Trichomonas vaginalis (strain ATCC PRA-98 / G3)</name>
    <dbReference type="NCBI Taxonomy" id="412133"/>
    <lineage>
        <taxon>Eukaryota</taxon>
        <taxon>Metamonada</taxon>
        <taxon>Parabasalia</taxon>
        <taxon>Trichomonadida</taxon>
        <taxon>Trichomonadidae</taxon>
        <taxon>Trichomonas</taxon>
    </lineage>
</organism>
<dbReference type="Proteomes" id="UP000001542">
    <property type="component" value="Unassembled WGS sequence"/>
</dbReference>
<keyword evidence="3" id="KW-1185">Reference proteome</keyword>
<accession>A2EUE4</accession>
<feature type="region of interest" description="Disordered" evidence="1">
    <location>
        <begin position="517"/>
        <end position="576"/>
    </location>
</feature>
<feature type="region of interest" description="Disordered" evidence="1">
    <location>
        <begin position="219"/>
        <end position="265"/>
    </location>
</feature>
<evidence type="ECO:0000313" key="2">
    <source>
        <dbReference type="EMBL" id="EAY03703.1"/>
    </source>
</evidence>
<dbReference type="VEuPathDB" id="TrichDB:TVAGG3_0317350"/>
<protein>
    <submittedName>
        <fullName evidence="2">Uncharacterized protein</fullName>
    </submittedName>
</protein>
<dbReference type="RefSeq" id="XP_001315926.1">
    <property type="nucleotide sequence ID" value="XM_001315891.1"/>
</dbReference>
<reference evidence="2" key="2">
    <citation type="journal article" date="2007" name="Science">
        <title>Draft genome sequence of the sexually transmitted pathogen Trichomonas vaginalis.</title>
        <authorList>
            <person name="Carlton J.M."/>
            <person name="Hirt R.P."/>
            <person name="Silva J.C."/>
            <person name="Delcher A.L."/>
            <person name="Schatz M."/>
            <person name="Zhao Q."/>
            <person name="Wortman J.R."/>
            <person name="Bidwell S.L."/>
            <person name="Alsmark U.C.M."/>
            <person name="Besteiro S."/>
            <person name="Sicheritz-Ponten T."/>
            <person name="Noel C.J."/>
            <person name="Dacks J.B."/>
            <person name="Foster P.G."/>
            <person name="Simillion C."/>
            <person name="Van de Peer Y."/>
            <person name="Miranda-Saavedra D."/>
            <person name="Barton G.J."/>
            <person name="Westrop G.D."/>
            <person name="Mueller S."/>
            <person name="Dessi D."/>
            <person name="Fiori P.L."/>
            <person name="Ren Q."/>
            <person name="Paulsen I."/>
            <person name="Zhang H."/>
            <person name="Bastida-Corcuera F.D."/>
            <person name="Simoes-Barbosa A."/>
            <person name="Brown M.T."/>
            <person name="Hayes R.D."/>
            <person name="Mukherjee M."/>
            <person name="Okumura C.Y."/>
            <person name="Schneider R."/>
            <person name="Smith A.J."/>
            <person name="Vanacova S."/>
            <person name="Villalvazo M."/>
            <person name="Haas B.J."/>
            <person name="Pertea M."/>
            <person name="Feldblyum T.V."/>
            <person name="Utterback T.R."/>
            <person name="Shu C.L."/>
            <person name="Osoegawa K."/>
            <person name="de Jong P.J."/>
            <person name="Hrdy I."/>
            <person name="Horvathova L."/>
            <person name="Zubacova Z."/>
            <person name="Dolezal P."/>
            <person name="Malik S.B."/>
            <person name="Logsdon J.M. Jr."/>
            <person name="Henze K."/>
            <person name="Gupta A."/>
            <person name="Wang C.C."/>
            <person name="Dunne R.L."/>
            <person name="Upcroft J.A."/>
            <person name="Upcroft P."/>
            <person name="White O."/>
            <person name="Salzberg S.L."/>
            <person name="Tang P."/>
            <person name="Chiu C.-H."/>
            <person name="Lee Y.-S."/>
            <person name="Embley T.M."/>
            <person name="Coombs G.H."/>
            <person name="Mottram J.C."/>
            <person name="Tachezy J."/>
            <person name="Fraser-Liggett C.M."/>
            <person name="Johnson P.J."/>
        </authorList>
    </citation>
    <scope>NUCLEOTIDE SEQUENCE [LARGE SCALE GENOMIC DNA]</scope>
    <source>
        <strain evidence="2">G3</strain>
    </source>
</reference>
<dbReference type="AlphaFoldDB" id="A2EUE4"/>
<feature type="compositionally biased region" description="Basic and acidic residues" evidence="1">
    <location>
        <begin position="555"/>
        <end position="576"/>
    </location>
</feature>
<dbReference type="InParanoid" id="A2EUE4"/>
<reference evidence="2" key="1">
    <citation type="submission" date="2006-10" db="EMBL/GenBank/DDBJ databases">
        <authorList>
            <person name="Amadeo P."/>
            <person name="Zhao Q."/>
            <person name="Wortman J."/>
            <person name="Fraser-Liggett C."/>
            <person name="Carlton J."/>
        </authorList>
    </citation>
    <scope>NUCLEOTIDE SEQUENCE</scope>
    <source>
        <strain evidence="2">G3</strain>
    </source>
</reference>
<feature type="compositionally biased region" description="Basic and acidic residues" evidence="1">
    <location>
        <begin position="524"/>
        <end position="536"/>
    </location>
</feature>
<gene>
    <name evidence="2" type="ORF">TVAG_473270</name>
</gene>
<evidence type="ECO:0000313" key="3">
    <source>
        <dbReference type="Proteomes" id="UP000001542"/>
    </source>
</evidence>
<feature type="compositionally biased region" description="Polar residues" evidence="1">
    <location>
        <begin position="219"/>
        <end position="244"/>
    </location>
</feature>
<feature type="region of interest" description="Disordered" evidence="1">
    <location>
        <begin position="23"/>
        <end position="42"/>
    </location>
</feature>
<dbReference type="VEuPathDB" id="TrichDB:TVAG_473270"/>
<name>A2EUE4_TRIV3</name>
<dbReference type="KEGG" id="tva:4761548"/>
<feature type="compositionally biased region" description="Polar residues" evidence="1">
    <location>
        <begin position="543"/>
        <end position="554"/>
    </location>
</feature>
<sequence>MFFFLCLNQAIVDDIFTPRSMDSQANPISSTPKQNQATTEINSENKISVENLKPLKLINTGFKLRTDKPLFRHFSPKDTMAYDDRLQQRTVFTNTKNRPSIAGKRPQPRSVLRVLPVEKQESEINQEESPYCIGCGMYLQKEEVKPLASFTPNMVNLADYLEKCQDQRFSEKYPSLCKEIDTLESNFDLWKYFTPKTKTSAAPSRRYKDSYSYFVNNQEESQTNEQTLQPLKSTPYTNRKQSTPKGILSTKQTEKTEEPVDDPSQLTCTNASDCAGLLGQGSASYRPDKNSDGTICPWCGTISQKEQVARPSLRTNYLSGYAEKCKNRTFYLQHVQQCKSLGFFKPPLSSWKEDDINYTSLPFAEKNDLWGEFQPPSMGATGGPHTKVDLSNPEMLNHAIENGICDGLTYFECLKKLFGPGKGSPVNEQATNKESDSEENFWSLFFPPKAHADELHNSKSNSFSTLGDKCKDPTFYKEHTYLCMSLGYFIPTKVHAAVKRRPGLDVLNGQEKKPLQLVDTGVRLPEKNDLSEEGKQPPKGCNGISNEETLPSSQENKKPKLDRPKIADRSQKTNAD</sequence>
<evidence type="ECO:0000256" key="1">
    <source>
        <dbReference type="SAM" id="MobiDB-lite"/>
    </source>
</evidence>
<proteinExistence type="predicted"/>
<dbReference type="EMBL" id="DS113496">
    <property type="protein sequence ID" value="EAY03703.1"/>
    <property type="molecule type" value="Genomic_DNA"/>
</dbReference>